<reference evidence="8 9" key="1">
    <citation type="submission" date="2017-04" db="EMBL/GenBank/DDBJ databases">
        <title>Kefir bacterial isolates.</title>
        <authorList>
            <person name="Kim Y."/>
            <person name="Blasche S."/>
            <person name="Patil K.R."/>
        </authorList>
    </citation>
    <scope>NUCLEOTIDE SEQUENCE [LARGE SCALE GENOMIC DNA]</scope>
    <source>
        <strain evidence="8 9">KR-2</strain>
    </source>
</reference>
<dbReference type="SUPFAM" id="SSF88659">
    <property type="entry name" value="Sigma3 and sigma4 domains of RNA polymerase sigma factors"/>
    <property type="match status" value="1"/>
</dbReference>
<keyword evidence="5" id="KW-0804">Transcription</keyword>
<dbReference type="InterPro" id="IPR007627">
    <property type="entry name" value="RNA_pol_sigma70_r2"/>
</dbReference>
<dbReference type="GO" id="GO:0006352">
    <property type="term" value="P:DNA-templated transcription initiation"/>
    <property type="evidence" value="ECO:0007669"/>
    <property type="project" value="InterPro"/>
</dbReference>
<dbReference type="Pfam" id="PF04542">
    <property type="entry name" value="Sigma70_r2"/>
    <property type="match status" value="1"/>
</dbReference>
<dbReference type="EMBL" id="NDFP01000009">
    <property type="protein sequence ID" value="PAL23975.1"/>
    <property type="molecule type" value="Genomic_DNA"/>
</dbReference>
<keyword evidence="2" id="KW-0805">Transcription regulation</keyword>
<comment type="similarity">
    <text evidence="1">Belongs to the sigma-70 factor family. ECF subfamily.</text>
</comment>
<dbReference type="CDD" id="cd06171">
    <property type="entry name" value="Sigma70_r4"/>
    <property type="match status" value="1"/>
</dbReference>
<dbReference type="SUPFAM" id="SSF88946">
    <property type="entry name" value="Sigma2 domain of RNA polymerase sigma factors"/>
    <property type="match status" value="1"/>
</dbReference>
<dbReference type="InterPro" id="IPR013325">
    <property type="entry name" value="RNA_pol_sigma_r2"/>
</dbReference>
<accession>A0A270BG40</accession>
<keyword evidence="3" id="KW-0731">Sigma factor</keyword>
<dbReference type="NCBIfam" id="TIGR02937">
    <property type="entry name" value="sigma70-ECF"/>
    <property type="match status" value="1"/>
</dbReference>
<evidence type="ECO:0000256" key="5">
    <source>
        <dbReference type="ARBA" id="ARBA00023163"/>
    </source>
</evidence>
<name>A0A270BG40_9PROT</name>
<feature type="domain" description="RNA polymerase sigma-70 region 2" evidence="6">
    <location>
        <begin position="14"/>
        <end position="77"/>
    </location>
</feature>
<feature type="domain" description="RNA polymerase sigma factor 70 region 4 type 2" evidence="7">
    <location>
        <begin position="110"/>
        <end position="160"/>
    </location>
</feature>
<sequence length="175" mass="19767">MTGSGSRTWPEIFSEQRPGLLRFLLQKLGNRELAEDLTQDVWVRIARGGCTIMPDNPAKYLYRIATNLAIDHLRRTRHGIEVQADDTQTENIVAETVSPEDATIQRDQIERLRAALDTLPPRSREIFILAKFEGLSYHKIGGMLGMTRHMVMNHMMTALTAVEDALEPPSGEPEK</sequence>
<evidence type="ECO:0000256" key="2">
    <source>
        <dbReference type="ARBA" id="ARBA00023015"/>
    </source>
</evidence>
<evidence type="ECO:0000313" key="9">
    <source>
        <dbReference type="Proteomes" id="UP000216033"/>
    </source>
</evidence>
<evidence type="ECO:0000259" key="6">
    <source>
        <dbReference type="Pfam" id="PF04542"/>
    </source>
</evidence>
<evidence type="ECO:0000259" key="7">
    <source>
        <dbReference type="Pfam" id="PF08281"/>
    </source>
</evidence>
<dbReference type="Gene3D" id="1.10.1740.10">
    <property type="match status" value="1"/>
</dbReference>
<gene>
    <name evidence="8" type="ORF">B9K05_09340</name>
</gene>
<evidence type="ECO:0008006" key="10">
    <source>
        <dbReference type="Google" id="ProtNLM"/>
    </source>
</evidence>
<dbReference type="GO" id="GO:0016987">
    <property type="term" value="F:sigma factor activity"/>
    <property type="evidence" value="ECO:0007669"/>
    <property type="project" value="UniProtKB-KW"/>
</dbReference>
<dbReference type="InterPro" id="IPR014284">
    <property type="entry name" value="RNA_pol_sigma-70_dom"/>
</dbReference>
<keyword evidence="9" id="KW-1185">Reference proteome</keyword>
<dbReference type="RefSeq" id="WP_095351546.1">
    <property type="nucleotide sequence ID" value="NZ_JABUNT010000015.1"/>
</dbReference>
<evidence type="ECO:0000256" key="4">
    <source>
        <dbReference type="ARBA" id="ARBA00023125"/>
    </source>
</evidence>
<dbReference type="PANTHER" id="PTHR43133">
    <property type="entry name" value="RNA POLYMERASE ECF-TYPE SIGMA FACTO"/>
    <property type="match status" value="1"/>
</dbReference>
<evidence type="ECO:0000256" key="3">
    <source>
        <dbReference type="ARBA" id="ARBA00023082"/>
    </source>
</evidence>
<protein>
    <recommendedName>
        <fullName evidence="10">RNA polymerase subunit sigma-24</fullName>
    </recommendedName>
</protein>
<keyword evidence="4" id="KW-0238">DNA-binding</keyword>
<dbReference type="InterPro" id="IPR039425">
    <property type="entry name" value="RNA_pol_sigma-70-like"/>
</dbReference>
<dbReference type="PANTHER" id="PTHR43133:SF8">
    <property type="entry name" value="RNA POLYMERASE SIGMA FACTOR HI_1459-RELATED"/>
    <property type="match status" value="1"/>
</dbReference>
<evidence type="ECO:0000256" key="1">
    <source>
        <dbReference type="ARBA" id="ARBA00010641"/>
    </source>
</evidence>
<dbReference type="Proteomes" id="UP000216033">
    <property type="component" value="Unassembled WGS sequence"/>
</dbReference>
<dbReference type="Gene3D" id="1.10.10.10">
    <property type="entry name" value="Winged helix-like DNA-binding domain superfamily/Winged helix DNA-binding domain"/>
    <property type="match status" value="1"/>
</dbReference>
<organism evidence="8 9">
    <name type="scientific">Acetobacter syzygii</name>
    <dbReference type="NCBI Taxonomy" id="146476"/>
    <lineage>
        <taxon>Bacteria</taxon>
        <taxon>Pseudomonadati</taxon>
        <taxon>Pseudomonadota</taxon>
        <taxon>Alphaproteobacteria</taxon>
        <taxon>Acetobacterales</taxon>
        <taxon>Acetobacteraceae</taxon>
        <taxon>Acetobacter</taxon>
    </lineage>
</organism>
<dbReference type="InterPro" id="IPR013249">
    <property type="entry name" value="RNA_pol_sigma70_r4_t2"/>
</dbReference>
<dbReference type="InterPro" id="IPR036388">
    <property type="entry name" value="WH-like_DNA-bd_sf"/>
</dbReference>
<evidence type="ECO:0000313" key="8">
    <source>
        <dbReference type="EMBL" id="PAL23975.1"/>
    </source>
</evidence>
<comment type="caution">
    <text evidence="8">The sequence shown here is derived from an EMBL/GenBank/DDBJ whole genome shotgun (WGS) entry which is preliminary data.</text>
</comment>
<proteinExistence type="inferred from homology"/>
<dbReference type="GO" id="GO:0003677">
    <property type="term" value="F:DNA binding"/>
    <property type="evidence" value="ECO:0007669"/>
    <property type="project" value="UniProtKB-KW"/>
</dbReference>
<dbReference type="AlphaFoldDB" id="A0A270BG40"/>
<dbReference type="OrthoDB" id="9794372at2"/>
<dbReference type="Pfam" id="PF08281">
    <property type="entry name" value="Sigma70_r4_2"/>
    <property type="match status" value="1"/>
</dbReference>
<dbReference type="InterPro" id="IPR013324">
    <property type="entry name" value="RNA_pol_sigma_r3/r4-like"/>
</dbReference>